<feature type="domain" description="Transglutaminase-like" evidence="3">
    <location>
        <begin position="95"/>
        <end position="161"/>
    </location>
</feature>
<keyword evidence="5" id="KW-1185">Reference proteome</keyword>
<protein>
    <recommendedName>
        <fullName evidence="3">Transglutaminase-like domain-containing protein</fullName>
    </recommendedName>
</protein>
<dbReference type="PROSITE" id="PS51257">
    <property type="entry name" value="PROKAR_LIPOPROTEIN"/>
    <property type="match status" value="1"/>
</dbReference>
<name>A0A259TYE5_9BACT</name>
<proteinExistence type="predicted"/>
<feature type="chain" id="PRO_5012175546" description="Transglutaminase-like domain-containing protein" evidence="2">
    <location>
        <begin position="18"/>
        <end position="335"/>
    </location>
</feature>
<dbReference type="PANTHER" id="PTHR46333">
    <property type="entry name" value="CYTOKINESIS PROTEIN 3"/>
    <property type="match status" value="1"/>
</dbReference>
<feature type="compositionally biased region" description="Polar residues" evidence="1">
    <location>
        <begin position="225"/>
        <end position="241"/>
    </location>
</feature>
<dbReference type="InterPro" id="IPR052557">
    <property type="entry name" value="CAP/Cytokinesis_protein"/>
</dbReference>
<dbReference type="GO" id="GO:0005737">
    <property type="term" value="C:cytoplasm"/>
    <property type="evidence" value="ECO:0007669"/>
    <property type="project" value="TreeGrafter"/>
</dbReference>
<dbReference type="SUPFAM" id="SSF54001">
    <property type="entry name" value="Cysteine proteinases"/>
    <property type="match status" value="1"/>
</dbReference>
<organism evidence="4 5">
    <name type="scientific">Rubricoccus marinus</name>
    <dbReference type="NCBI Taxonomy" id="716817"/>
    <lineage>
        <taxon>Bacteria</taxon>
        <taxon>Pseudomonadati</taxon>
        <taxon>Rhodothermota</taxon>
        <taxon>Rhodothermia</taxon>
        <taxon>Rhodothermales</taxon>
        <taxon>Rubricoccaceae</taxon>
        <taxon>Rubricoccus</taxon>
    </lineage>
</organism>
<dbReference type="Pfam" id="PF01841">
    <property type="entry name" value="Transglut_core"/>
    <property type="match status" value="1"/>
</dbReference>
<dbReference type="SMART" id="SM00460">
    <property type="entry name" value="TGc"/>
    <property type="match status" value="1"/>
</dbReference>
<dbReference type="InterPro" id="IPR038765">
    <property type="entry name" value="Papain-like_cys_pep_sf"/>
</dbReference>
<dbReference type="InParanoid" id="A0A259TYE5"/>
<evidence type="ECO:0000259" key="3">
    <source>
        <dbReference type="SMART" id="SM00460"/>
    </source>
</evidence>
<dbReference type="Proteomes" id="UP000216446">
    <property type="component" value="Unassembled WGS sequence"/>
</dbReference>
<dbReference type="EMBL" id="MQWB01000001">
    <property type="protein sequence ID" value="OZC02637.1"/>
    <property type="molecule type" value="Genomic_DNA"/>
</dbReference>
<dbReference type="InterPro" id="IPR002931">
    <property type="entry name" value="Transglutaminase-like"/>
</dbReference>
<gene>
    <name evidence="4" type="ORF">BSZ36_06400</name>
</gene>
<evidence type="ECO:0000313" key="5">
    <source>
        <dbReference type="Proteomes" id="UP000216446"/>
    </source>
</evidence>
<keyword evidence="2" id="KW-0732">Signal</keyword>
<feature type="signal peptide" evidence="2">
    <location>
        <begin position="1"/>
        <end position="17"/>
    </location>
</feature>
<sequence>MCRLLLLLCVLAPQAVAQSCPSPLASGDWSAVDGYALAATDREERSIQHLARYLHRAGRSDGARIRAAFRWTADRIAYDVDALTGRRPSQSADTTFAARMGVCEGYARLLVALLTEMDIEAEYVDGWGLPRNGTAAISPDGLHAWVAARAGRDWILLDPTWAAGGVARGRFIARYKPEWFATPPDDFARTHIPTLERWQLLASPLSLADAVARTEPLAECLDAPGQTTRRNPWNSNVSQQGEGPPWALTHGVRFRLLSPVPPDGYTAGTRAAIRVQVEGAREVAIFDGGVLNQELRASGDVWSGRVRIGREPVRVAVRMARGEPWRMVASVHVAD</sequence>
<accession>A0A259TYE5</accession>
<evidence type="ECO:0000256" key="2">
    <source>
        <dbReference type="SAM" id="SignalP"/>
    </source>
</evidence>
<dbReference type="Gene3D" id="3.10.620.30">
    <property type="match status" value="1"/>
</dbReference>
<evidence type="ECO:0000313" key="4">
    <source>
        <dbReference type="EMBL" id="OZC02637.1"/>
    </source>
</evidence>
<comment type="caution">
    <text evidence="4">The sequence shown here is derived from an EMBL/GenBank/DDBJ whole genome shotgun (WGS) entry which is preliminary data.</text>
</comment>
<feature type="region of interest" description="Disordered" evidence="1">
    <location>
        <begin position="223"/>
        <end position="244"/>
    </location>
</feature>
<dbReference type="PANTHER" id="PTHR46333:SF2">
    <property type="entry name" value="CYTOKINESIS PROTEIN 3"/>
    <property type="match status" value="1"/>
</dbReference>
<dbReference type="AlphaFoldDB" id="A0A259TYE5"/>
<reference evidence="4 5" key="1">
    <citation type="submission" date="2016-11" db="EMBL/GenBank/DDBJ databases">
        <title>Study of marine rhodopsin-containing bacteria.</title>
        <authorList>
            <person name="Yoshizawa S."/>
            <person name="Kumagai Y."/>
            <person name="Kogure K."/>
        </authorList>
    </citation>
    <scope>NUCLEOTIDE SEQUENCE [LARGE SCALE GENOMIC DNA]</scope>
    <source>
        <strain evidence="4 5">SG-29</strain>
    </source>
</reference>
<evidence type="ECO:0000256" key="1">
    <source>
        <dbReference type="SAM" id="MobiDB-lite"/>
    </source>
</evidence>